<organism evidence="1 2">
    <name type="scientific">Rotaria sordida</name>
    <dbReference type="NCBI Taxonomy" id="392033"/>
    <lineage>
        <taxon>Eukaryota</taxon>
        <taxon>Metazoa</taxon>
        <taxon>Spiralia</taxon>
        <taxon>Gnathifera</taxon>
        <taxon>Rotifera</taxon>
        <taxon>Eurotatoria</taxon>
        <taxon>Bdelloidea</taxon>
        <taxon>Philodinida</taxon>
        <taxon>Philodinidae</taxon>
        <taxon>Rotaria</taxon>
    </lineage>
</organism>
<dbReference type="AlphaFoldDB" id="A0A814IAN7"/>
<keyword evidence="2" id="KW-1185">Reference proteome</keyword>
<dbReference type="EMBL" id="CAJNOL010000350">
    <property type="protein sequence ID" value="CAF1020980.1"/>
    <property type="molecule type" value="Genomic_DNA"/>
</dbReference>
<dbReference type="Proteomes" id="UP000663870">
    <property type="component" value="Unassembled WGS sequence"/>
</dbReference>
<gene>
    <name evidence="1" type="ORF">JXQ802_LOCUS15163</name>
</gene>
<feature type="non-terminal residue" evidence="1">
    <location>
        <position position="1"/>
    </location>
</feature>
<evidence type="ECO:0000313" key="1">
    <source>
        <dbReference type="EMBL" id="CAF1020980.1"/>
    </source>
</evidence>
<proteinExistence type="predicted"/>
<accession>A0A814IAN7</accession>
<sequence>MMTSKTDRASFSASSAALLAIPYSVTPGESRNFDLSTSSYITSTGSSTDPHYLYSQLKSKEWIQRYGLKSQKLTFDQILQQIGFKRVE</sequence>
<evidence type="ECO:0000313" key="2">
    <source>
        <dbReference type="Proteomes" id="UP000663870"/>
    </source>
</evidence>
<comment type="caution">
    <text evidence="1">The sequence shown here is derived from an EMBL/GenBank/DDBJ whole genome shotgun (WGS) entry which is preliminary data.</text>
</comment>
<name>A0A814IAN7_9BILA</name>
<protein>
    <submittedName>
        <fullName evidence="1">Uncharacterized protein</fullName>
    </submittedName>
</protein>
<reference evidence="1" key="1">
    <citation type="submission" date="2021-02" db="EMBL/GenBank/DDBJ databases">
        <authorList>
            <person name="Nowell W R."/>
        </authorList>
    </citation>
    <scope>NUCLEOTIDE SEQUENCE</scope>
</reference>